<dbReference type="RefSeq" id="WP_209944090.1">
    <property type="nucleotide sequence ID" value="NZ_JAFICZ010000001.1"/>
</dbReference>
<gene>
    <name evidence="2" type="ORF">JOH49_003881</name>
</gene>
<dbReference type="Pfam" id="PF13032">
    <property type="entry name" value="RNaseH_pPIWI_RE"/>
    <property type="match status" value="1"/>
</dbReference>
<evidence type="ECO:0000313" key="2">
    <source>
        <dbReference type="EMBL" id="MBP1294128.1"/>
    </source>
</evidence>
<proteinExistence type="predicted"/>
<reference evidence="2" key="1">
    <citation type="submission" date="2021-02" db="EMBL/GenBank/DDBJ databases">
        <title>Genomic Encyclopedia of Type Strains, Phase IV (KMG-V): Genome sequencing to study the core and pangenomes of soil and plant-associated prokaryotes.</title>
        <authorList>
            <person name="Whitman W."/>
        </authorList>
    </citation>
    <scope>NUCLEOTIDE SEQUENCE</scope>
    <source>
        <strain evidence="2">USDA 406</strain>
    </source>
</reference>
<accession>A0A8I2C4N2</accession>
<evidence type="ECO:0000313" key="3">
    <source>
        <dbReference type="Proteomes" id="UP000673383"/>
    </source>
</evidence>
<dbReference type="AlphaFoldDB" id="A0A8I2C4N2"/>
<feature type="domain" description="pPIWI-RE RNaseH" evidence="1">
    <location>
        <begin position="72"/>
        <end position="121"/>
    </location>
</feature>
<name>A0A8I2C4N2_BRAEL</name>
<dbReference type="Proteomes" id="UP000673383">
    <property type="component" value="Unassembled WGS sequence"/>
</dbReference>
<comment type="caution">
    <text evidence="2">The sequence shown here is derived from an EMBL/GenBank/DDBJ whole genome shotgun (WGS) entry which is preliminary data.</text>
</comment>
<dbReference type="EMBL" id="JAFICZ010000001">
    <property type="protein sequence ID" value="MBP1294128.1"/>
    <property type="molecule type" value="Genomic_DNA"/>
</dbReference>
<evidence type="ECO:0000259" key="1">
    <source>
        <dbReference type="Pfam" id="PF13032"/>
    </source>
</evidence>
<dbReference type="InterPro" id="IPR024996">
    <property type="entry name" value="RNaseH_pPIWI_RE"/>
</dbReference>
<protein>
    <recommendedName>
        <fullName evidence="1">pPIWI-RE RNaseH domain-containing protein</fullName>
    </recommendedName>
</protein>
<organism evidence="2 3">
    <name type="scientific">Bradyrhizobium elkanii</name>
    <dbReference type="NCBI Taxonomy" id="29448"/>
    <lineage>
        <taxon>Bacteria</taxon>
        <taxon>Pseudomonadati</taxon>
        <taxon>Pseudomonadota</taxon>
        <taxon>Alphaproteobacteria</taxon>
        <taxon>Hyphomicrobiales</taxon>
        <taxon>Nitrobacteraceae</taxon>
        <taxon>Bradyrhizobium</taxon>
    </lineage>
</organism>
<sequence>MVDRPAAKVNVRTIPARRSEHGRRSHAFGQVGVPLRKPVSAKTVGRTITVSRHLPVGDNKAMDNKPRKISLFDEVCVALCEMGDDLMELKLFTHRLRSVHTQYDDDTVSPFPLHELEVLGKAVILRAKTRGPQALSTQTARGLA</sequence>